<feature type="transmembrane region" description="Helical" evidence="1">
    <location>
        <begin position="139"/>
        <end position="157"/>
    </location>
</feature>
<accession>A0A839RVF0</accession>
<dbReference type="AlphaFoldDB" id="A0A839RVF0"/>
<keyword evidence="1" id="KW-0812">Transmembrane</keyword>
<dbReference type="Proteomes" id="UP000567922">
    <property type="component" value="Unassembled WGS sequence"/>
</dbReference>
<evidence type="ECO:0000313" key="3">
    <source>
        <dbReference type="Proteomes" id="UP000567922"/>
    </source>
</evidence>
<keyword evidence="3" id="KW-1185">Reference proteome</keyword>
<evidence type="ECO:0000256" key="1">
    <source>
        <dbReference type="SAM" id="Phobius"/>
    </source>
</evidence>
<dbReference type="EMBL" id="JACHWS010000005">
    <property type="protein sequence ID" value="MBB3039843.1"/>
    <property type="molecule type" value="Genomic_DNA"/>
</dbReference>
<dbReference type="RefSeq" id="WP_064438826.1">
    <property type="nucleotide sequence ID" value="NZ_BDDI01000002.1"/>
</dbReference>
<feature type="transmembrane region" description="Helical" evidence="1">
    <location>
        <begin position="110"/>
        <end position="133"/>
    </location>
</feature>
<feature type="transmembrane region" description="Helical" evidence="1">
    <location>
        <begin position="78"/>
        <end position="103"/>
    </location>
</feature>
<keyword evidence="1" id="KW-0472">Membrane</keyword>
<evidence type="ECO:0000313" key="2">
    <source>
        <dbReference type="EMBL" id="MBB3039843.1"/>
    </source>
</evidence>
<proteinExistence type="predicted"/>
<feature type="transmembrane region" description="Helical" evidence="1">
    <location>
        <begin position="230"/>
        <end position="247"/>
    </location>
</feature>
<comment type="caution">
    <text evidence="2">The sequence shown here is derived from an EMBL/GenBank/DDBJ whole genome shotgun (WGS) entry which is preliminary data.</text>
</comment>
<organism evidence="2 3">
    <name type="scientific">Hoyosella altamirensis</name>
    <dbReference type="NCBI Taxonomy" id="616997"/>
    <lineage>
        <taxon>Bacteria</taxon>
        <taxon>Bacillati</taxon>
        <taxon>Actinomycetota</taxon>
        <taxon>Actinomycetes</taxon>
        <taxon>Mycobacteriales</taxon>
        <taxon>Hoyosellaceae</taxon>
        <taxon>Hoyosella</taxon>
    </lineage>
</organism>
<feature type="transmembrane region" description="Helical" evidence="1">
    <location>
        <begin position="164"/>
        <end position="183"/>
    </location>
</feature>
<gene>
    <name evidence="2" type="ORF">FHU29_004333</name>
</gene>
<reference evidence="2 3" key="1">
    <citation type="submission" date="2020-08" db="EMBL/GenBank/DDBJ databases">
        <title>Sequencing the genomes of 1000 actinobacteria strains.</title>
        <authorList>
            <person name="Klenk H.-P."/>
        </authorList>
    </citation>
    <scope>NUCLEOTIDE SEQUENCE [LARGE SCALE GENOMIC DNA]</scope>
    <source>
        <strain evidence="2 3">DSM 45258</strain>
    </source>
</reference>
<name>A0A839RVF0_9ACTN</name>
<dbReference type="OrthoDB" id="4427442at2"/>
<feature type="transmembrane region" description="Helical" evidence="1">
    <location>
        <begin position="18"/>
        <end position="37"/>
    </location>
</feature>
<protein>
    <submittedName>
        <fullName evidence="2">Energy-coupling factor transport system substrate-specific component</fullName>
    </submittedName>
</protein>
<keyword evidence="1" id="KW-1133">Transmembrane helix</keyword>
<feature type="transmembrane region" description="Helical" evidence="1">
    <location>
        <begin position="49"/>
        <end position="72"/>
    </location>
</feature>
<sequence>MAAPEASTGGNLLIRHRIFIGLGAALIIATYLSLVYWRPEGLADATGVPALAALAGNTLGAALLLAGVVHRLPLTTVVLIPSAIAVNIVVGQITSLLGIPLYLDSIGTVLVAALAGPAAGVATGVLGSVVWGLTLAPVAAAFAVVAALIGALAGLLARAGLFRRFYLVPFGGGLTGICAALIAAPIAAFVFGGVTGGGATAVVAALRAVELSLLESTTIQGLLFDPLDKAITFTMVALILAALPLRITQQFTFAAQHTLSTAQ</sequence>